<sequence length="56" mass="6200">MLEVRFMYFASAELAGKVLLGSTVFDHMLSACRHTQYSGGNCGEIGKQMSETQRDP</sequence>
<organism evidence="1 2">
    <name type="scientific">Ramazzottius varieornatus</name>
    <name type="common">Water bear</name>
    <name type="synonym">Tardigrade</name>
    <dbReference type="NCBI Taxonomy" id="947166"/>
    <lineage>
        <taxon>Eukaryota</taxon>
        <taxon>Metazoa</taxon>
        <taxon>Ecdysozoa</taxon>
        <taxon>Tardigrada</taxon>
        <taxon>Eutardigrada</taxon>
        <taxon>Parachela</taxon>
        <taxon>Hypsibioidea</taxon>
        <taxon>Ramazzottiidae</taxon>
        <taxon>Ramazzottius</taxon>
    </lineage>
</organism>
<keyword evidence="2" id="KW-1185">Reference proteome</keyword>
<accession>A0A1D1VMD7</accession>
<dbReference type="Proteomes" id="UP000186922">
    <property type="component" value="Unassembled WGS sequence"/>
</dbReference>
<protein>
    <submittedName>
        <fullName evidence="1">Uncharacterized protein</fullName>
    </submittedName>
</protein>
<gene>
    <name evidence="1" type="primary">RvY_10975-1</name>
    <name evidence="1" type="synonym">RvY_10975.1</name>
    <name evidence="1" type="ORF">RvY_10975</name>
</gene>
<comment type="caution">
    <text evidence="1">The sequence shown here is derived from an EMBL/GenBank/DDBJ whole genome shotgun (WGS) entry which is preliminary data.</text>
</comment>
<dbReference type="AlphaFoldDB" id="A0A1D1VMD7"/>
<name>A0A1D1VMD7_RAMVA</name>
<dbReference type="EMBL" id="BDGG01000005">
    <property type="protein sequence ID" value="GAV00074.1"/>
    <property type="molecule type" value="Genomic_DNA"/>
</dbReference>
<reference evidence="1 2" key="1">
    <citation type="journal article" date="2016" name="Nat. Commun.">
        <title>Extremotolerant tardigrade genome and improved radiotolerance of human cultured cells by tardigrade-unique protein.</title>
        <authorList>
            <person name="Hashimoto T."/>
            <person name="Horikawa D.D."/>
            <person name="Saito Y."/>
            <person name="Kuwahara H."/>
            <person name="Kozuka-Hata H."/>
            <person name="Shin-I T."/>
            <person name="Minakuchi Y."/>
            <person name="Ohishi K."/>
            <person name="Motoyama A."/>
            <person name="Aizu T."/>
            <person name="Enomoto A."/>
            <person name="Kondo K."/>
            <person name="Tanaka S."/>
            <person name="Hara Y."/>
            <person name="Koshikawa S."/>
            <person name="Sagara H."/>
            <person name="Miura T."/>
            <person name="Yokobori S."/>
            <person name="Miyagawa K."/>
            <person name="Suzuki Y."/>
            <person name="Kubo T."/>
            <person name="Oyama M."/>
            <person name="Kohara Y."/>
            <person name="Fujiyama A."/>
            <person name="Arakawa K."/>
            <person name="Katayama T."/>
            <person name="Toyoda A."/>
            <person name="Kunieda T."/>
        </authorList>
    </citation>
    <scope>NUCLEOTIDE SEQUENCE [LARGE SCALE GENOMIC DNA]</scope>
    <source>
        <strain evidence="1 2">YOKOZUNA-1</strain>
    </source>
</reference>
<proteinExistence type="predicted"/>
<evidence type="ECO:0000313" key="2">
    <source>
        <dbReference type="Proteomes" id="UP000186922"/>
    </source>
</evidence>
<evidence type="ECO:0000313" key="1">
    <source>
        <dbReference type="EMBL" id="GAV00074.1"/>
    </source>
</evidence>